<proteinExistence type="predicted"/>
<dbReference type="RefSeq" id="WP_379581161.1">
    <property type="nucleotide sequence ID" value="NZ_JBHUFV010000079.1"/>
</dbReference>
<sequence>MLVAAAVCPHPPLLVPALAGAAAPELDGLRTACAAAVEALLAVEHDALVVVGGGETTRSYGGRPAGTLRPWGVDVRVGAGEPVLPLSLTIGRWLLGDQAGDRAAFHEVALDASTGECLRLGERLAGDGRTALLVMGDGSARLTEKAPGYLHPAAPPYNEGIAGALAGGDAGALAALDPEEAAELWVGGRAAFQVLAGAAGGARPQAELLESTAPYGVGYFVATWT</sequence>
<reference evidence="2" key="1">
    <citation type="journal article" date="2019" name="Int. J. Syst. Evol. Microbiol.">
        <title>The Global Catalogue of Microorganisms (GCM) 10K type strain sequencing project: providing services to taxonomists for standard genome sequencing and annotation.</title>
        <authorList>
            <consortium name="The Broad Institute Genomics Platform"/>
            <consortium name="The Broad Institute Genome Sequencing Center for Infectious Disease"/>
            <person name="Wu L."/>
            <person name="Ma J."/>
        </authorList>
    </citation>
    <scope>NUCLEOTIDE SEQUENCE [LARGE SCALE GENOMIC DNA]</scope>
    <source>
        <strain evidence="2">ICMP 6774ER</strain>
    </source>
</reference>
<evidence type="ECO:0000313" key="1">
    <source>
        <dbReference type="EMBL" id="MFD1939074.1"/>
    </source>
</evidence>
<organism evidence="1 2">
    <name type="scientific">Nonomuraea mangrovi</name>
    <dbReference type="NCBI Taxonomy" id="2316207"/>
    <lineage>
        <taxon>Bacteria</taxon>
        <taxon>Bacillati</taxon>
        <taxon>Actinomycetota</taxon>
        <taxon>Actinomycetes</taxon>
        <taxon>Streptosporangiales</taxon>
        <taxon>Streptosporangiaceae</taxon>
        <taxon>Nonomuraea</taxon>
    </lineage>
</organism>
<dbReference type="Proteomes" id="UP001597368">
    <property type="component" value="Unassembled WGS sequence"/>
</dbReference>
<gene>
    <name evidence="1" type="ORF">ACFSKW_47200</name>
</gene>
<dbReference type="EMBL" id="JBHUFV010000079">
    <property type="protein sequence ID" value="MFD1939074.1"/>
    <property type="molecule type" value="Genomic_DNA"/>
</dbReference>
<protein>
    <submittedName>
        <fullName evidence="1">Uncharacterized protein</fullName>
    </submittedName>
</protein>
<name>A0ABW4TFD0_9ACTN</name>
<comment type="caution">
    <text evidence="1">The sequence shown here is derived from an EMBL/GenBank/DDBJ whole genome shotgun (WGS) entry which is preliminary data.</text>
</comment>
<keyword evidence="2" id="KW-1185">Reference proteome</keyword>
<dbReference type="SUPFAM" id="SSF53213">
    <property type="entry name" value="LigB-like"/>
    <property type="match status" value="1"/>
</dbReference>
<evidence type="ECO:0000313" key="2">
    <source>
        <dbReference type="Proteomes" id="UP001597368"/>
    </source>
</evidence>
<dbReference type="Gene3D" id="3.40.830.10">
    <property type="entry name" value="LigB-like"/>
    <property type="match status" value="1"/>
</dbReference>
<accession>A0ABW4TFD0</accession>